<dbReference type="EMBL" id="NIBG01000001">
    <property type="protein sequence ID" value="PAB61354.1"/>
    <property type="molecule type" value="Genomic_DNA"/>
</dbReference>
<reference evidence="2 3" key="1">
    <citation type="submission" date="2017-06" db="EMBL/GenBank/DDBJ databases">
        <title>Draft genome sequence of anaerobic fermentative bacterium Anaeromicrobium sediminis DY2726D isolated from West Pacific Ocean sediments.</title>
        <authorList>
            <person name="Zeng X."/>
        </authorList>
    </citation>
    <scope>NUCLEOTIDE SEQUENCE [LARGE SCALE GENOMIC DNA]</scope>
    <source>
        <strain evidence="2 3">DY2726D</strain>
    </source>
</reference>
<comment type="caution">
    <text evidence="2">The sequence shown here is derived from an EMBL/GenBank/DDBJ whole genome shotgun (WGS) entry which is preliminary data.</text>
</comment>
<protein>
    <submittedName>
        <fullName evidence="2">Uncharacterized protein</fullName>
    </submittedName>
</protein>
<evidence type="ECO:0000313" key="2">
    <source>
        <dbReference type="EMBL" id="PAB61354.1"/>
    </source>
</evidence>
<accession>A0A267MP26</accession>
<name>A0A267MP26_9FIRM</name>
<dbReference type="AlphaFoldDB" id="A0A267MP26"/>
<dbReference type="RefSeq" id="WP_095130688.1">
    <property type="nucleotide sequence ID" value="NZ_NIBG01000001.1"/>
</dbReference>
<gene>
    <name evidence="2" type="ORF">CCE28_02690</name>
</gene>
<dbReference type="Proteomes" id="UP000216024">
    <property type="component" value="Unassembled WGS sequence"/>
</dbReference>
<keyword evidence="1" id="KW-0472">Membrane</keyword>
<sequence>MNKYIFHTYLRNHKFLNLLLILALLLIIINGFAYNSPVWFDLDYIIVNYFIDILVNLSIGYIVSLIFYILVVFIPDTKKEYQLKAKYMTTFGVIGSKIHNFILTVFKAIEFEVMPTDDVHSKWKIFFEHTDLHYINHLRNKVNKFEDIRLGTNHYETYYDKLIILSSQIELLKKDLIPFIAFFTENETDVYTDIEDRVIFSNIRNFENDLCIGTDDMFSRDLLHLIDIYYKIRKLQGADPISFYNKIDQTGILQI</sequence>
<feature type="transmembrane region" description="Helical" evidence="1">
    <location>
        <begin position="49"/>
        <end position="74"/>
    </location>
</feature>
<keyword evidence="1" id="KW-0812">Transmembrane</keyword>
<evidence type="ECO:0000313" key="3">
    <source>
        <dbReference type="Proteomes" id="UP000216024"/>
    </source>
</evidence>
<proteinExistence type="predicted"/>
<keyword evidence="3" id="KW-1185">Reference proteome</keyword>
<organism evidence="2 3">
    <name type="scientific">Anaeromicrobium sediminis</name>
    <dbReference type="NCBI Taxonomy" id="1478221"/>
    <lineage>
        <taxon>Bacteria</taxon>
        <taxon>Bacillati</taxon>
        <taxon>Bacillota</taxon>
        <taxon>Clostridia</taxon>
        <taxon>Peptostreptococcales</taxon>
        <taxon>Thermotaleaceae</taxon>
        <taxon>Anaeromicrobium</taxon>
    </lineage>
</organism>
<evidence type="ECO:0000256" key="1">
    <source>
        <dbReference type="SAM" id="Phobius"/>
    </source>
</evidence>
<keyword evidence="1" id="KW-1133">Transmembrane helix</keyword>